<accession>A0A2P7BP25</accession>
<proteinExistence type="predicted"/>
<evidence type="ECO:0000313" key="2">
    <source>
        <dbReference type="Proteomes" id="UP000241444"/>
    </source>
</evidence>
<keyword evidence="2" id="KW-1185">Reference proteome</keyword>
<evidence type="ECO:0000313" key="1">
    <source>
        <dbReference type="EMBL" id="PSH68221.1"/>
    </source>
</evidence>
<gene>
    <name evidence="1" type="ORF">CU102_14990</name>
</gene>
<name>A0A2P7BP25_9HYPH</name>
<dbReference type="EMBL" id="PGGO01000010">
    <property type="protein sequence ID" value="PSH68221.1"/>
    <property type="molecule type" value="Genomic_DNA"/>
</dbReference>
<reference evidence="2" key="1">
    <citation type="submission" date="2017-11" db="EMBL/GenBank/DDBJ databases">
        <authorList>
            <person name="Kuznetsova I."/>
            <person name="Sazanova A."/>
            <person name="Chirak E."/>
            <person name="Safronova V."/>
            <person name="Willems A."/>
        </authorList>
    </citation>
    <scope>NUCLEOTIDE SEQUENCE [LARGE SCALE GENOMIC DNA]</scope>
    <source>
        <strain evidence="2">STM 196</strain>
    </source>
</reference>
<comment type="caution">
    <text evidence="1">The sequence shown here is derived from an EMBL/GenBank/DDBJ whole genome shotgun (WGS) entry which is preliminary data.</text>
</comment>
<dbReference type="Proteomes" id="UP000241444">
    <property type="component" value="Unassembled WGS sequence"/>
</dbReference>
<protein>
    <submittedName>
        <fullName evidence="1">Uncharacterized protein</fullName>
    </submittedName>
</protein>
<organism evidence="1 2">
    <name type="scientific">Phyllobacterium brassicacearum</name>
    <dbReference type="NCBI Taxonomy" id="314235"/>
    <lineage>
        <taxon>Bacteria</taxon>
        <taxon>Pseudomonadati</taxon>
        <taxon>Pseudomonadota</taxon>
        <taxon>Alphaproteobacteria</taxon>
        <taxon>Hyphomicrobiales</taxon>
        <taxon>Phyllobacteriaceae</taxon>
        <taxon>Phyllobacterium</taxon>
    </lineage>
</organism>
<dbReference type="AlphaFoldDB" id="A0A2P7BP25"/>
<sequence>MVASNEQFRPQYVRERFQCGQARENTTQSAPSCLARRLESSTKHQTDSAIAVTSTASEAVKTHTANSASFGLILAVLEAGNLVLGFA</sequence>